<feature type="compositionally biased region" description="Gly residues" evidence="1">
    <location>
        <begin position="39"/>
        <end position="55"/>
    </location>
</feature>
<gene>
    <name evidence="2" type="ORF">E2C01_101094</name>
</gene>
<feature type="compositionally biased region" description="Basic and acidic residues" evidence="1">
    <location>
        <begin position="27"/>
        <end position="38"/>
    </location>
</feature>
<dbReference type="Proteomes" id="UP000324222">
    <property type="component" value="Unassembled WGS sequence"/>
</dbReference>
<evidence type="ECO:0000313" key="3">
    <source>
        <dbReference type="Proteomes" id="UP000324222"/>
    </source>
</evidence>
<evidence type="ECO:0000256" key="1">
    <source>
        <dbReference type="SAM" id="MobiDB-lite"/>
    </source>
</evidence>
<organism evidence="2 3">
    <name type="scientific">Portunus trituberculatus</name>
    <name type="common">Swimming crab</name>
    <name type="synonym">Neptunus trituberculatus</name>
    <dbReference type="NCBI Taxonomy" id="210409"/>
    <lineage>
        <taxon>Eukaryota</taxon>
        <taxon>Metazoa</taxon>
        <taxon>Ecdysozoa</taxon>
        <taxon>Arthropoda</taxon>
        <taxon>Crustacea</taxon>
        <taxon>Multicrustacea</taxon>
        <taxon>Malacostraca</taxon>
        <taxon>Eumalacostraca</taxon>
        <taxon>Eucarida</taxon>
        <taxon>Decapoda</taxon>
        <taxon>Pleocyemata</taxon>
        <taxon>Brachyura</taxon>
        <taxon>Eubrachyura</taxon>
        <taxon>Portunoidea</taxon>
        <taxon>Portunidae</taxon>
        <taxon>Portuninae</taxon>
        <taxon>Portunus</taxon>
    </lineage>
</organism>
<sequence>MDEARDWSDGLGCGAKKGVTRVRRGKARPDGARRDGARRGGAGRGGAGRGGGWGAGRVNQVGRMTHNNSLNGQFCPHGRPVKAPSPPIHDAAPRH</sequence>
<dbReference type="EMBL" id="VSRR010145581">
    <property type="protein sequence ID" value="MPD05355.1"/>
    <property type="molecule type" value="Genomic_DNA"/>
</dbReference>
<reference evidence="2 3" key="1">
    <citation type="submission" date="2019-05" db="EMBL/GenBank/DDBJ databases">
        <title>Another draft genome of Portunus trituberculatus and its Hox gene families provides insights of decapod evolution.</title>
        <authorList>
            <person name="Jeong J.-H."/>
            <person name="Song I."/>
            <person name="Kim S."/>
            <person name="Choi T."/>
            <person name="Kim D."/>
            <person name="Ryu S."/>
            <person name="Kim W."/>
        </authorList>
    </citation>
    <scope>NUCLEOTIDE SEQUENCE [LARGE SCALE GENOMIC DNA]</scope>
    <source>
        <tissue evidence="2">Muscle</tissue>
    </source>
</reference>
<dbReference type="AlphaFoldDB" id="A0A5B7KL44"/>
<protein>
    <submittedName>
        <fullName evidence="2">Uncharacterized protein</fullName>
    </submittedName>
</protein>
<feature type="region of interest" description="Disordered" evidence="1">
    <location>
        <begin position="1"/>
        <end position="95"/>
    </location>
</feature>
<name>A0A5B7KL44_PORTR</name>
<comment type="caution">
    <text evidence="2">The sequence shown here is derived from an EMBL/GenBank/DDBJ whole genome shotgun (WGS) entry which is preliminary data.</text>
</comment>
<keyword evidence="3" id="KW-1185">Reference proteome</keyword>
<accession>A0A5B7KL44</accession>
<proteinExistence type="predicted"/>
<evidence type="ECO:0000313" key="2">
    <source>
        <dbReference type="EMBL" id="MPD05355.1"/>
    </source>
</evidence>